<name>A0A9K3Q6J9_9STRA</name>
<protein>
    <submittedName>
        <fullName evidence="2">Uncharacterized protein</fullName>
    </submittedName>
</protein>
<dbReference type="Proteomes" id="UP000693970">
    <property type="component" value="Unassembled WGS sequence"/>
</dbReference>
<feature type="chain" id="PRO_5039952280" evidence="1">
    <location>
        <begin position="21"/>
        <end position="340"/>
    </location>
</feature>
<reference evidence="2" key="2">
    <citation type="submission" date="2021-04" db="EMBL/GenBank/DDBJ databases">
        <authorList>
            <person name="Podell S."/>
        </authorList>
    </citation>
    <scope>NUCLEOTIDE SEQUENCE</scope>
    <source>
        <strain evidence="2">Hildebrandi</strain>
    </source>
</reference>
<evidence type="ECO:0000313" key="2">
    <source>
        <dbReference type="EMBL" id="KAG7372853.1"/>
    </source>
</evidence>
<keyword evidence="1" id="KW-0732">Signal</keyword>
<keyword evidence="3" id="KW-1185">Reference proteome</keyword>
<accession>A0A9K3Q6J9</accession>
<sequence>MKLFAFLSVFAINALKPALGQIVEFKVDTATLWAIEDEETNNVVISFDIPSSSGFSPTDTDTYLSAAVTSCGSASDYSVTATTGSVSSGLTVTLKNEAPVVSTSYCISVALSFNFDGGPEVIHVRSFTFTVTADETGQVTPSPVEKVDGFIATSGTDTGAGGSSVVTRVNNGITLVSNPTSSITFNEDITLTVIAPSCCGAYWYRITAVTIGGNLITPVTLSGWSLGSNTATATFKIPISVYAAAGQGGDIAITGTVEWSVVDPDVRVRRGLQQEGGDTVVELTDSGLADYDVVVTLDPSSIEEAQNGMVTAGGSSVALSMSTSTMIAAAAGAMAAVTAW</sequence>
<feature type="signal peptide" evidence="1">
    <location>
        <begin position="1"/>
        <end position="20"/>
    </location>
</feature>
<evidence type="ECO:0000256" key="1">
    <source>
        <dbReference type="SAM" id="SignalP"/>
    </source>
</evidence>
<organism evidence="2 3">
    <name type="scientific">Nitzschia inconspicua</name>
    <dbReference type="NCBI Taxonomy" id="303405"/>
    <lineage>
        <taxon>Eukaryota</taxon>
        <taxon>Sar</taxon>
        <taxon>Stramenopiles</taxon>
        <taxon>Ochrophyta</taxon>
        <taxon>Bacillariophyta</taxon>
        <taxon>Bacillariophyceae</taxon>
        <taxon>Bacillariophycidae</taxon>
        <taxon>Bacillariales</taxon>
        <taxon>Bacillariaceae</taxon>
        <taxon>Nitzschia</taxon>
    </lineage>
</organism>
<proteinExistence type="predicted"/>
<reference evidence="2" key="1">
    <citation type="journal article" date="2021" name="Sci. Rep.">
        <title>Diploid genomic architecture of Nitzschia inconspicua, an elite biomass production diatom.</title>
        <authorList>
            <person name="Oliver A."/>
            <person name="Podell S."/>
            <person name="Pinowska A."/>
            <person name="Traller J.C."/>
            <person name="Smith S.R."/>
            <person name="McClure R."/>
            <person name="Beliaev A."/>
            <person name="Bohutskyi P."/>
            <person name="Hill E.A."/>
            <person name="Rabines A."/>
            <person name="Zheng H."/>
            <person name="Allen L.Z."/>
            <person name="Kuo A."/>
            <person name="Grigoriev I.V."/>
            <person name="Allen A.E."/>
            <person name="Hazlebeck D."/>
            <person name="Allen E.E."/>
        </authorList>
    </citation>
    <scope>NUCLEOTIDE SEQUENCE</scope>
    <source>
        <strain evidence="2">Hildebrandi</strain>
    </source>
</reference>
<dbReference type="AlphaFoldDB" id="A0A9K3Q6J9"/>
<comment type="caution">
    <text evidence="2">The sequence shown here is derived from an EMBL/GenBank/DDBJ whole genome shotgun (WGS) entry which is preliminary data.</text>
</comment>
<gene>
    <name evidence="2" type="ORF">IV203_033577</name>
</gene>
<dbReference type="EMBL" id="JAGRRH010000002">
    <property type="protein sequence ID" value="KAG7372853.1"/>
    <property type="molecule type" value="Genomic_DNA"/>
</dbReference>
<evidence type="ECO:0000313" key="3">
    <source>
        <dbReference type="Proteomes" id="UP000693970"/>
    </source>
</evidence>